<feature type="region of interest" description="Disordered" evidence="1">
    <location>
        <begin position="63"/>
        <end position="89"/>
    </location>
</feature>
<comment type="caution">
    <text evidence="2">The sequence shown here is derived from an EMBL/GenBank/DDBJ whole genome shotgun (WGS) entry which is preliminary data.</text>
</comment>
<dbReference type="EMBL" id="BAABDD010000007">
    <property type="protein sequence ID" value="GAA3739914.1"/>
    <property type="molecule type" value="Genomic_DNA"/>
</dbReference>
<gene>
    <name evidence="2" type="ORF">GCM10022402_19640</name>
</gene>
<reference evidence="3" key="1">
    <citation type="journal article" date="2019" name="Int. J. Syst. Evol. Microbiol.">
        <title>The Global Catalogue of Microorganisms (GCM) 10K type strain sequencing project: providing services to taxonomists for standard genome sequencing and annotation.</title>
        <authorList>
            <consortium name="The Broad Institute Genomics Platform"/>
            <consortium name="The Broad Institute Genome Sequencing Center for Infectious Disease"/>
            <person name="Wu L."/>
            <person name="Ma J."/>
        </authorList>
    </citation>
    <scope>NUCLEOTIDE SEQUENCE [LARGE SCALE GENOMIC DNA]</scope>
    <source>
        <strain evidence="3">JCM 17137</strain>
    </source>
</reference>
<sequence length="89" mass="9010">MASAGPALSGAGRYGRAGAGVANASGGKYAMADNQPHAGLKRCLAVALIAALPLAGVVACEDTGGEEEMTQNEEGEQEGQQEEEQDRGY</sequence>
<accession>A0ABP7FK72</accession>
<name>A0ABP7FK72_9ACTN</name>
<evidence type="ECO:0000256" key="1">
    <source>
        <dbReference type="SAM" id="MobiDB-lite"/>
    </source>
</evidence>
<evidence type="ECO:0000313" key="2">
    <source>
        <dbReference type="EMBL" id="GAA3739914.1"/>
    </source>
</evidence>
<organism evidence="2 3">
    <name type="scientific">Salinactinospora qingdaonensis</name>
    <dbReference type="NCBI Taxonomy" id="702744"/>
    <lineage>
        <taxon>Bacteria</taxon>
        <taxon>Bacillati</taxon>
        <taxon>Actinomycetota</taxon>
        <taxon>Actinomycetes</taxon>
        <taxon>Streptosporangiales</taxon>
        <taxon>Nocardiopsidaceae</taxon>
        <taxon>Salinactinospora</taxon>
    </lineage>
</organism>
<keyword evidence="3" id="KW-1185">Reference proteome</keyword>
<dbReference type="Proteomes" id="UP001500908">
    <property type="component" value="Unassembled WGS sequence"/>
</dbReference>
<proteinExistence type="predicted"/>
<evidence type="ECO:0000313" key="3">
    <source>
        <dbReference type="Proteomes" id="UP001500908"/>
    </source>
</evidence>
<protein>
    <submittedName>
        <fullName evidence="2">Uncharacterized protein</fullName>
    </submittedName>
</protein>